<dbReference type="InterPro" id="IPR013022">
    <property type="entry name" value="Xyl_isomerase-like_TIM-brl"/>
</dbReference>
<evidence type="ECO:0000259" key="1">
    <source>
        <dbReference type="Pfam" id="PF01261"/>
    </source>
</evidence>
<dbReference type="GO" id="GO:0016853">
    <property type="term" value="F:isomerase activity"/>
    <property type="evidence" value="ECO:0007669"/>
    <property type="project" value="UniProtKB-KW"/>
</dbReference>
<evidence type="ECO:0000313" key="3">
    <source>
        <dbReference type="Proteomes" id="UP000503162"/>
    </source>
</evidence>
<feature type="domain" description="Xylose isomerase-like TIM barrel" evidence="1">
    <location>
        <begin position="23"/>
        <end position="244"/>
    </location>
</feature>
<proteinExistence type="predicted"/>
<dbReference type="PANTHER" id="PTHR12110">
    <property type="entry name" value="HYDROXYPYRUVATE ISOMERASE"/>
    <property type="match status" value="1"/>
</dbReference>
<accession>A0A6G8IM59</accession>
<dbReference type="InterPro" id="IPR036237">
    <property type="entry name" value="Xyl_isomerase-like_sf"/>
</dbReference>
<dbReference type="PANTHER" id="PTHR12110:SF48">
    <property type="entry name" value="BLL3656 PROTEIN"/>
    <property type="match status" value="1"/>
</dbReference>
<dbReference type="SUPFAM" id="SSF51658">
    <property type="entry name" value="Xylose isomerase-like"/>
    <property type="match status" value="1"/>
</dbReference>
<gene>
    <name evidence="2" type="ORF">G9Q37_19945</name>
</gene>
<dbReference type="InterPro" id="IPR050312">
    <property type="entry name" value="IolE/XylAMocC-like"/>
</dbReference>
<dbReference type="Proteomes" id="UP000503162">
    <property type="component" value="Chromosome"/>
</dbReference>
<dbReference type="RefSeq" id="WP_166230067.1">
    <property type="nucleotide sequence ID" value="NZ_CP049989.1"/>
</dbReference>
<evidence type="ECO:0000313" key="2">
    <source>
        <dbReference type="EMBL" id="QIM54264.1"/>
    </source>
</evidence>
<reference evidence="2 3" key="1">
    <citation type="submission" date="2020-03" db="EMBL/GenBank/DDBJ databases">
        <title>Hydrogenophaga sp. nov. isolated from cyanobacterial mat.</title>
        <authorList>
            <person name="Thorat V."/>
            <person name="Kirdat K."/>
            <person name="Tiwarekar B."/>
            <person name="Costa E.D."/>
            <person name="Yadav A."/>
        </authorList>
    </citation>
    <scope>NUCLEOTIDE SEQUENCE [LARGE SCALE GENOMIC DNA]</scope>
    <source>
        <strain evidence="2 3">BA0156</strain>
    </source>
</reference>
<keyword evidence="3" id="KW-1185">Reference proteome</keyword>
<name>A0A6G8IM59_9BURK</name>
<sequence>MAHPLCLAHLSVLQLSPPQVVETAAAAGFGLLGLRLAAAMPGQAVFPMLGRSPLMRETLARLDALGVAVHDVELVGLREDSVAADHEALFEAAARLGARHVLVAGDGHDEARLAERFAELAVLGRRYGLRMGLEFMPWRGVRNLASAQRVLALAAEAGGGLIVDAIHLDRSGDGAGALAAIPAAQWSYFQICDAPAQRPSDEAELLRQAREARLVPGEGGLDLRGMLRALPEGLVVSVEAPLADARSPLDKARALHRGARALLEAVGRS</sequence>
<keyword evidence="2" id="KW-0413">Isomerase</keyword>
<dbReference type="Gene3D" id="3.20.20.150">
    <property type="entry name" value="Divalent-metal-dependent TIM barrel enzymes"/>
    <property type="match status" value="1"/>
</dbReference>
<protein>
    <submittedName>
        <fullName evidence="2">Sugar phosphate isomerase/epimerase</fullName>
    </submittedName>
</protein>
<dbReference type="Pfam" id="PF01261">
    <property type="entry name" value="AP_endonuc_2"/>
    <property type="match status" value="1"/>
</dbReference>
<dbReference type="AlphaFoldDB" id="A0A6G8IM59"/>
<dbReference type="KEGG" id="hcz:G9Q37_19945"/>
<dbReference type="EMBL" id="CP049989">
    <property type="protein sequence ID" value="QIM54264.1"/>
    <property type="molecule type" value="Genomic_DNA"/>
</dbReference>
<organism evidence="2 3">
    <name type="scientific">Hydrogenophaga crocea</name>
    <dbReference type="NCBI Taxonomy" id="2716225"/>
    <lineage>
        <taxon>Bacteria</taxon>
        <taxon>Pseudomonadati</taxon>
        <taxon>Pseudomonadota</taxon>
        <taxon>Betaproteobacteria</taxon>
        <taxon>Burkholderiales</taxon>
        <taxon>Comamonadaceae</taxon>
        <taxon>Hydrogenophaga</taxon>
    </lineage>
</organism>